<comment type="caution">
    <text evidence="2">The sequence shown here is derived from an EMBL/GenBank/DDBJ whole genome shotgun (WGS) entry which is preliminary data.</text>
</comment>
<keyword evidence="3" id="KW-1185">Reference proteome</keyword>
<dbReference type="EMBL" id="JABCKV010000019">
    <property type="protein sequence ID" value="KAG5646587.1"/>
    <property type="molecule type" value="Genomic_DNA"/>
</dbReference>
<gene>
    <name evidence="2" type="ORF">DXG03_002891</name>
</gene>
<sequence>MKKTITPFTAQLVTYETTLPFKDVIARLDAEVNKTGSLGFMSRLRTAASKADIVGLVNGITDDRDFLYFLEINHHGWLSTYQGTHNPPAVIYTIGNPLIAETILRHDIRTGLNIPPRLMVIESADGSGTRVLYHLPSSLVVGESGEELRKAIQPLDDKLEKLVTRITTESPRSSI</sequence>
<accession>A0A9P7GGH9</accession>
<evidence type="ECO:0000313" key="3">
    <source>
        <dbReference type="Proteomes" id="UP000775547"/>
    </source>
</evidence>
<dbReference type="Gene3D" id="3.30.310.70">
    <property type="entry name" value="TT1751-like domain"/>
    <property type="match status" value="1"/>
</dbReference>
<proteinExistence type="predicted"/>
<dbReference type="Pfam" id="PF03625">
    <property type="entry name" value="DUF302"/>
    <property type="match status" value="1"/>
</dbReference>
<dbReference type="OrthoDB" id="5190258at2759"/>
<name>A0A9P7GGH9_9AGAR</name>
<reference evidence="2" key="2">
    <citation type="submission" date="2021-10" db="EMBL/GenBank/DDBJ databases">
        <title>Phylogenomics reveals ancestral predisposition of the termite-cultivated fungus Termitomyces towards a domesticated lifestyle.</title>
        <authorList>
            <person name="Auxier B."/>
            <person name="Grum-Grzhimaylo A."/>
            <person name="Cardenas M.E."/>
            <person name="Lodge J.D."/>
            <person name="Laessoe T."/>
            <person name="Pedersen O."/>
            <person name="Smith M.E."/>
            <person name="Kuyper T.W."/>
            <person name="Franco-Molano E.A."/>
            <person name="Baroni T.J."/>
            <person name="Aanen D.K."/>
        </authorList>
    </citation>
    <scope>NUCLEOTIDE SEQUENCE</scope>
    <source>
        <strain evidence="2">AP01</strain>
        <tissue evidence="2">Mycelium</tissue>
    </source>
</reference>
<organism evidence="2 3">
    <name type="scientific">Asterophora parasitica</name>
    <dbReference type="NCBI Taxonomy" id="117018"/>
    <lineage>
        <taxon>Eukaryota</taxon>
        <taxon>Fungi</taxon>
        <taxon>Dikarya</taxon>
        <taxon>Basidiomycota</taxon>
        <taxon>Agaricomycotina</taxon>
        <taxon>Agaricomycetes</taxon>
        <taxon>Agaricomycetidae</taxon>
        <taxon>Agaricales</taxon>
        <taxon>Tricholomatineae</taxon>
        <taxon>Lyophyllaceae</taxon>
        <taxon>Asterophora</taxon>
    </lineage>
</organism>
<dbReference type="InterPro" id="IPR035923">
    <property type="entry name" value="TT1751-like_sf"/>
</dbReference>
<dbReference type="InterPro" id="IPR005180">
    <property type="entry name" value="DUF302"/>
</dbReference>
<dbReference type="SUPFAM" id="SSF103247">
    <property type="entry name" value="TT1751-like"/>
    <property type="match status" value="1"/>
</dbReference>
<dbReference type="CDD" id="cd14797">
    <property type="entry name" value="DUF302"/>
    <property type="match status" value="1"/>
</dbReference>
<feature type="domain" description="DUF302" evidence="1">
    <location>
        <begin position="72"/>
        <end position="135"/>
    </location>
</feature>
<evidence type="ECO:0000259" key="1">
    <source>
        <dbReference type="Pfam" id="PF03625"/>
    </source>
</evidence>
<evidence type="ECO:0000313" key="2">
    <source>
        <dbReference type="EMBL" id="KAG5646587.1"/>
    </source>
</evidence>
<dbReference type="AlphaFoldDB" id="A0A9P7GGH9"/>
<reference evidence="2" key="1">
    <citation type="submission" date="2020-07" db="EMBL/GenBank/DDBJ databases">
        <authorList>
            <person name="Nieuwenhuis M."/>
            <person name="Van De Peppel L.J.J."/>
        </authorList>
    </citation>
    <scope>NUCLEOTIDE SEQUENCE</scope>
    <source>
        <strain evidence="2">AP01</strain>
        <tissue evidence="2">Mycelium</tissue>
    </source>
</reference>
<protein>
    <recommendedName>
        <fullName evidence="1">DUF302 domain-containing protein</fullName>
    </recommendedName>
</protein>
<dbReference type="Proteomes" id="UP000775547">
    <property type="component" value="Unassembled WGS sequence"/>
</dbReference>